<dbReference type="EMBL" id="CM035417">
    <property type="protein sequence ID" value="KAH7424135.1"/>
    <property type="molecule type" value="Genomic_DNA"/>
</dbReference>
<gene>
    <name evidence="2" type="ORF">KP509_12G091800</name>
</gene>
<feature type="compositionally biased region" description="Pro residues" evidence="1">
    <location>
        <begin position="56"/>
        <end position="80"/>
    </location>
</feature>
<evidence type="ECO:0000313" key="2">
    <source>
        <dbReference type="EMBL" id="KAH7424136.1"/>
    </source>
</evidence>
<reference evidence="2" key="1">
    <citation type="submission" date="2021-08" db="EMBL/GenBank/DDBJ databases">
        <title>WGS assembly of Ceratopteris richardii.</title>
        <authorList>
            <person name="Marchant D.B."/>
            <person name="Chen G."/>
            <person name="Jenkins J."/>
            <person name="Shu S."/>
            <person name="Leebens-Mack J."/>
            <person name="Grimwood J."/>
            <person name="Schmutz J."/>
            <person name="Soltis P."/>
            <person name="Soltis D."/>
            <person name="Chen Z.-H."/>
        </authorList>
    </citation>
    <scope>NUCLEOTIDE SEQUENCE</scope>
    <source>
        <strain evidence="2">Whitten #5841</strain>
        <tissue evidence="2">Leaf</tissue>
    </source>
</reference>
<dbReference type="Proteomes" id="UP000825935">
    <property type="component" value="Chromosome 12"/>
</dbReference>
<protein>
    <submittedName>
        <fullName evidence="2">Uncharacterized protein</fullName>
    </submittedName>
</protein>
<evidence type="ECO:0000256" key="1">
    <source>
        <dbReference type="SAM" id="MobiDB-lite"/>
    </source>
</evidence>
<dbReference type="EMBL" id="CM035417">
    <property type="protein sequence ID" value="KAH7424137.1"/>
    <property type="molecule type" value="Genomic_DNA"/>
</dbReference>
<organism evidence="2 3">
    <name type="scientific">Ceratopteris richardii</name>
    <name type="common">Triangle waterfern</name>
    <dbReference type="NCBI Taxonomy" id="49495"/>
    <lineage>
        <taxon>Eukaryota</taxon>
        <taxon>Viridiplantae</taxon>
        <taxon>Streptophyta</taxon>
        <taxon>Embryophyta</taxon>
        <taxon>Tracheophyta</taxon>
        <taxon>Polypodiopsida</taxon>
        <taxon>Polypodiidae</taxon>
        <taxon>Polypodiales</taxon>
        <taxon>Pteridineae</taxon>
        <taxon>Pteridaceae</taxon>
        <taxon>Parkerioideae</taxon>
        <taxon>Ceratopteris</taxon>
    </lineage>
</organism>
<accession>A0A8T2TQW7</accession>
<dbReference type="EMBL" id="CM035417">
    <property type="protein sequence ID" value="KAH7424136.1"/>
    <property type="molecule type" value="Genomic_DNA"/>
</dbReference>
<dbReference type="AlphaFoldDB" id="A0A8T2TQW7"/>
<dbReference type="EMBL" id="CM035417">
    <property type="protein sequence ID" value="KAH7424134.1"/>
    <property type="molecule type" value="Genomic_DNA"/>
</dbReference>
<name>A0A8T2TQW7_CERRI</name>
<keyword evidence="3" id="KW-1185">Reference proteome</keyword>
<proteinExistence type="predicted"/>
<dbReference type="EMBL" id="CM035417">
    <property type="protein sequence ID" value="KAH7424138.1"/>
    <property type="molecule type" value="Genomic_DNA"/>
</dbReference>
<evidence type="ECO:0000313" key="3">
    <source>
        <dbReference type="Proteomes" id="UP000825935"/>
    </source>
</evidence>
<feature type="region of interest" description="Disordered" evidence="1">
    <location>
        <begin position="1"/>
        <end position="80"/>
    </location>
</feature>
<dbReference type="EMBL" id="CM035417">
    <property type="protein sequence ID" value="KAH7424140.1"/>
    <property type="molecule type" value="Genomic_DNA"/>
</dbReference>
<dbReference type="EMBL" id="CM035417">
    <property type="protein sequence ID" value="KAH7424139.1"/>
    <property type="molecule type" value="Genomic_DNA"/>
</dbReference>
<comment type="caution">
    <text evidence="2">The sequence shown here is derived from an EMBL/GenBank/DDBJ whole genome shotgun (WGS) entry which is preliminary data.</text>
</comment>
<sequence length="133" mass="13904">MSQEASNRFPAQPPSSSCNGTPGSFKFRRRTLQQISAPLSAPKPSEVGSPSDVYFPGPPAPPPKWLAPPSPASVILPPAPEDIPGLDIPPAFQTPANRGRASIFGGGFAKCLKVSTFFSATFSDKLMTAYGGT</sequence>